<name>A0A7T8HHQ8_CALRO</name>
<sequence length="54" mass="6350">KSLVKDHPELLVRNRFLCFECTPMEDVLRGSRTLFINPLLSSAEKWFCYRMATS</sequence>
<evidence type="ECO:0000313" key="2">
    <source>
        <dbReference type="Proteomes" id="UP000595437"/>
    </source>
</evidence>
<dbReference type="AlphaFoldDB" id="A0A7T8HHQ8"/>
<feature type="non-terminal residue" evidence="1">
    <location>
        <position position="1"/>
    </location>
</feature>
<dbReference type="EMBL" id="CP045896">
    <property type="protein sequence ID" value="QQP50283.1"/>
    <property type="molecule type" value="Genomic_DNA"/>
</dbReference>
<keyword evidence="2" id="KW-1185">Reference proteome</keyword>
<protein>
    <submittedName>
        <fullName evidence="1">Uncharacterized protein</fullName>
    </submittedName>
</protein>
<evidence type="ECO:0000313" key="1">
    <source>
        <dbReference type="EMBL" id="QQP50283.1"/>
    </source>
</evidence>
<accession>A0A7T8HHQ8</accession>
<reference evidence="2" key="1">
    <citation type="submission" date="2021-01" db="EMBL/GenBank/DDBJ databases">
        <title>Caligus Genome Assembly.</title>
        <authorList>
            <person name="Gallardo-Escarate C."/>
        </authorList>
    </citation>
    <scope>NUCLEOTIDE SEQUENCE [LARGE SCALE GENOMIC DNA]</scope>
</reference>
<feature type="non-terminal residue" evidence="1">
    <location>
        <position position="54"/>
    </location>
</feature>
<gene>
    <name evidence="1" type="ORF">FKW44_011235</name>
</gene>
<organism evidence="1 2">
    <name type="scientific">Caligus rogercresseyi</name>
    <name type="common">Sea louse</name>
    <dbReference type="NCBI Taxonomy" id="217165"/>
    <lineage>
        <taxon>Eukaryota</taxon>
        <taxon>Metazoa</taxon>
        <taxon>Ecdysozoa</taxon>
        <taxon>Arthropoda</taxon>
        <taxon>Crustacea</taxon>
        <taxon>Multicrustacea</taxon>
        <taxon>Hexanauplia</taxon>
        <taxon>Copepoda</taxon>
        <taxon>Siphonostomatoida</taxon>
        <taxon>Caligidae</taxon>
        <taxon>Caligus</taxon>
    </lineage>
</organism>
<dbReference type="Proteomes" id="UP000595437">
    <property type="component" value="Chromosome 7"/>
</dbReference>
<proteinExistence type="predicted"/>